<feature type="coiled-coil region" evidence="4">
    <location>
        <begin position="83"/>
        <end position="113"/>
    </location>
</feature>
<dbReference type="InterPro" id="IPR047057">
    <property type="entry name" value="MerR_fam"/>
</dbReference>
<dbReference type="Gene3D" id="1.10.1660.10">
    <property type="match status" value="1"/>
</dbReference>
<feature type="domain" description="HTH merR-type" evidence="5">
    <location>
        <begin position="1"/>
        <end position="71"/>
    </location>
</feature>
<dbReference type="InterPro" id="IPR000551">
    <property type="entry name" value="MerR-type_HTH_dom"/>
</dbReference>
<keyword evidence="1" id="KW-0805">Transcription regulation</keyword>
<evidence type="ECO:0000313" key="6">
    <source>
        <dbReference type="EMBL" id="RSZ61295.1"/>
    </source>
</evidence>
<dbReference type="Pfam" id="PF00376">
    <property type="entry name" value="MerR"/>
    <property type="match status" value="1"/>
</dbReference>
<keyword evidence="3" id="KW-0804">Transcription</keyword>
<dbReference type="GO" id="GO:0003700">
    <property type="term" value="F:DNA-binding transcription factor activity"/>
    <property type="evidence" value="ECO:0007669"/>
    <property type="project" value="InterPro"/>
</dbReference>
<keyword evidence="7" id="KW-1185">Reference proteome</keyword>
<gene>
    <name evidence="6" type="ORF">EAH68_13890</name>
</gene>
<dbReference type="RefSeq" id="WP_126121941.1">
    <property type="nucleotide sequence ID" value="NZ_RXHJ01000025.1"/>
</dbReference>
<evidence type="ECO:0000256" key="2">
    <source>
        <dbReference type="ARBA" id="ARBA00023125"/>
    </source>
</evidence>
<accession>A0A430HUN1</accession>
<dbReference type="PANTHER" id="PTHR30204:SF94">
    <property type="entry name" value="HEAVY METAL-DEPENDENT TRANSCRIPTIONAL REGULATOR HI_0293-RELATED"/>
    <property type="match status" value="1"/>
</dbReference>
<organism evidence="6 7">
    <name type="scientific">Corynebacterium hylobatis</name>
    <dbReference type="NCBI Taxonomy" id="1859290"/>
    <lineage>
        <taxon>Bacteria</taxon>
        <taxon>Bacillati</taxon>
        <taxon>Actinomycetota</taxon>
        <taxon>Actinomycetes</taxon>
        <taxon>Mycobacteriales</taxon>
        <taxon>Corynebacteriaceae</taxon>
        <taxon>Corynebacterium</taxon>
    </lineage>
</organism>
<dbReference type="InterPro" id="IPR015358">
    <property type="entry name" value="Tscrpt_reg_MerR_DNA-bd"/>
</dbReference>
<reference evidence="6 7" key="1">
    <citation type="submission" date="2018-12" db="EMBL/GenBank/DDBJ databases">
        <title>YIM 101343 draft genome.</title>
        <authorList>
            <person name="Chen X."/>
        </authorList>
    </citation>
    <scope>NUCLEOTIDE SEQUENCE [LARGE SCALE GENOMIC DNA]</scope>
    <source>
        <strain evidence="6 7">YIM 101343</strain>
    </source>
</reference>
<evidence type="ECO:0000313" key="7">
    <source>
        <dbReference type="Proteomes" id="UP000274907"/>
    </source>
</evidence>
<keyword evidence="2" id="KW-0238">DNA-binding</keyword>
<dbReference type="EMBL" id="RXHJ01000025">
    <property type="protein sequence ID" value="RSZ61295.1"/>
    <property type="molecule type" value="Genomic_DNA"/>
</dbReference>
<dbReference type="GO" id="GO:0003677">
    <property type="term" value="F:DNA binding"/>
    <property type="evidence" value="ECO:0007669"/>
    <property type="project" value="UniProtKB-KW"/>
</dbReference>
<evidence type="ECO:0000256" key="4">
    <source>
        <dbReference type="SAM" id="Coils"/>
    </source>
</evidence>
<dbReference type="OrthoDB" id="9802039at2"/>
<dbReference type="Pfam" id="PF09278">
    <property type="entry name" value="MerR-DNA-bind"/>
    <property type="match status" value="1"/>
</dbReference>
<protein>
    <submittedName>
        <fullName evidence="6">Heavy metal-responsive transcriptional regulator</fullName>
    </submittedName>
</protein>
<sequence>MLIGELAQAGGTTTKTLRFYEDVGLLPAPERTANGYRYYDSSADTLARIDFIRRGQAAGLTLAQIRQVLEIRDHGTAPCRHVSDLLDDRLADLDQQLTDLQDLRDTVRELRDRADAISPETCDPTAICQYL</sequence>
<dbReference type="Proteomes" id="UP000274907">
    <property type="component" value="Unassembled WGS sequence"/>
</dbReference>
<evidence type="ECO:0000256" key="1">
    <source>
        <dbReference type="ARBA" id="ARBA00023015"/>
    </source>
</evidence>
<comment type="caution">
    <text evidence="6">The sequence shown here is derived from an EMBL/GenBank/DDBJ whole genome shotgun (WGS) entry which is preliminary data.</text>
</comment>
<evidence type="ECO:0000259" key="5">
    <source>
        <dbReference type="PROSITE" id="PS50937"/>
    </source>
</evidence>
<dbReference type="InterPro" id="IPR009061">
    <property type="entry name" value="DNA-bd_dom_put_sf"/>
</dbReference>
<evidence type="ECO:0000256" key="3">
    <source>
        <dbReference type="ARBA" id="ARBA00023163"/>
    </source>
</evidence>
<dbReference type="CDD" id="cd04770">
    <property type="entry name" value="HTH_HMRTR"/>
    <property type="match status" value="1"/>
</dbReference>
<dbReference type="SMART" id="SM00422">
    <property type="entry name" value="HTH_MERR"/>
    <property type="match status" value="1"/>
</dbReference>
<proteinExistence type="predicted"/>
<dbReference type="PROSITE" id="PS50937">
    <property type="entry name" value="HTH_MERR_2"/>
    <property type="match status" value="1"/>
</dbReference>
<dbReference type="AlphaFoldDB" id="A0A430HUN1"/>
<dbReference type="PANTHER" id="PTHR30204">
    <property type="entry name" value="REDOX-CYCLING DRUG-SENSING TRANSCRIPTIONAL ACTIVATOR SOXR"/>
    <property type="match status" value="1"/>
</dbReference>
<keyword evidence="4" id="KW-0175">Coiled coil</keyword>
<name>A0A430HUN1_9CORY</name>
<dbReference type="SUPFAM" id="SSF46955">
    <property type="entry name" value="Putative DNA-binding domain"/>
    <property type="match status" value="1"/>
</dbReference>